<evidence type="ECO:0000313" key="5">
    <source>
        <dbReference type="Proteomes" id="UP000192872"/>
    </source>
</evidence>
<accession>A0A1W9I0G0</accession>
<reference evidence="4 5" key="1">
    <citation type="journal article" date="2017" name="Water Res.">
        <title>Comammox in drinking water systems.</title>
        <authorList>
            <person name="Wang Y."/>
            <person name="Ma L."/>
            <person name="Mao Y."/>
            <person name="Jiang X."/>
            <person name="Xia Y."/>
            <person name="Yu K."/>
            <person name="Li B."/>
            <person name="Zhang T."/>
        </authorList>
    </citation>
    <scope>NUCLEOTIDE SEQUENCE [LARGE SCALE GENOMIC DNA]</scope>
    <source>
        <strain evidence="4">SG_bin8</strain>
    </source>
</reference>
<organism evidence="4 5">
    <name type="scientific">Candidatus Raskinella chloraquaticus</name>
    <dbReference type="NCBI Taxonomy" id="1951219"/>
    <lineage>
        <taxon>Bacteria</taxon>
        <taxon>Pseudomonadati</taxon>
        <taxon>Pseudomonadota</taxon>
        <taxon>Alphaproteobacteria</taxon>
        <taxon>Hyphomicrobiales</taxon>
        <taxon>Phreatobacteraceae</taxon>
        <taxon>Candidatus Raskinella</taxon>
    </lineage>
</organism>
<dbReference type="Pfam" id="PF01135">
    <property type="entry name" value="PCMT"/>
    <property type="match status" value="1"/>
</dbReference>
<evidence type="ECO:0000256" key="3">
    <source>
        <dbReference type="ARBA" id="ARBA00030757"/>
    </source>
</evidence>
<dbReference type="RefSeq" id="WP_376800922.1">
    <property type="nucleotide sequence ID" value="NZ_DBNB01000038.1"/>
</dbReference>
<evidence type="ECO:0000256" key="2">
    <source>
        <dbReference type="ARBA" id="ARBA00013346"/>
    </source>
</evidence>
<dbReference type="AlphaFoldDB" id="A0A1W9I0G0"/>
<dbReference type="InterPro" id="IPR000682">
    <property type="entry name" value="PCMT"/>
</dbReference>
<dbReference type="InterPro" id="IPR029063">
    <property type="entry name" value="SAM-dependent_MTases_sf"/>
</dbReference>
<dbReference type="SUPFAM" id="SSF53335">
    <property type="entry name" value="S-adenosyl-L-methionine-dependent methyltransferases"/>
    <property type="match status" value="1"/>
</dbReference>
<dbReference type="CDD" id="cd02440">
    <property type="entry name" value="AdoMet_MTases"/>
    <property type="match status" value="1"/>
</dbReference>
<comment type="caution">
    <text evidence="4">The sequence shown here is derived from an EMBL/GenBank/DDBJ whole genome shotgun (WGS) entry which is preliminary data.</text>
</comment>
<dbReference type="STRING" id="1827387.A4S15_05585"/>
<sequence>MDFDLARETMVNSQIRTVDVTDSQVIAAFLKIRREAYIAPAWREIAYCDGELGVDEMNQSRVLPSPAAWARLVQLLAPTSDGKLLMIGCAGGYGAAILAELVHHVVAIEADRDVANTAKSALRANGVANVDVHHGAMAAGVPSDAPFASIIFEGAIDALPASISAQLAPGGRMVAVVGRGRTAKAHLYRRQEAVVSGQAMFDVAVPTLAGFETQPAFEFSA</sequence>
<dbReference type="PANTHER" id="PTHR11579:SF18">
    <property type="entry name" value="PROTEIN-L-ISOASPARTATE O-METHYLTRANSFERASE"/>
    <property type="match status" value="1"/>
</dbReference>
<comment type="similarity">
    <text evidence="1">Belongs to the methyltransferase superfamily. L-isoaspartyl/D-aspartyl protein methyltransferase family.</text>
</comment>
<name>A0A1W9I0G0_9HYPH</name>
<protein>
    <recommendedName>
        <fullName evidence="2">Protein-L-isoaspartate O-methyltransferase</fullName>
    </recommendedName>
    <alternativeName>
        <fullName evidence="3">Protein L-isoaspartyl methyltransferase</fullName>
    </alternativeName>
</protein>
<dbReference type="PANTHER" id="PTHR11579">
    <property type="entry name" value="PROTEIN-L-ISOASPARTATE O-METHYLTRANSFERASE"/>
    <property type="match status" value="1"/>
</dbReference>
<evidence type="ECO:0000256" key="1">
    <source>
        <dbReference type="ARBA" id="ARBA00005369"/>
    </source>
</evidence>
<dbReference type="GO" id="GO:0005737">
    <property type="term" value="C:cytoplasm"/>
    <property type="evidence" value="ECO:0007669"/>
    <property type="project" value="TreeGrafter"/>
</dbReference>
<evidence type="ECO:0000313" key="4">
    <source>
        <dbReference type="EMBL" id="OQW53236.1"/>
    </source>
</evidence>
<gene>
    <name evidence="4" type="ORF">A4S15_05585</name>
</gene>
<dbReference type="EMBL" id="LWDL01000010">
    <property type="protein sequence ID" value="OQW53236.1"/>
    <property type="molecule type" value="Genomic_DNA"/>
</dbReference>
<proteinExistence type="inferred from homology"/>
<dbReference type="Proteomes" id="UP000192872">
    <property type="component" value="Unassembled WGS sequence"/>
</dbReference>
<dbReference type="GO" id="GO:0004719">
    <property type="term" value="F:protein-L-isoaspartate (D-aspartate) O-methyltransferase activity"/>
    <property type="evidence" value="ECO:0007669"/>
    <property type="project" value="InterPro"/>
</dbReference>
<dbReference type="Gene3D" id="3.40.50.150">
    <property type="entry name" value="Vaccinia Virus protein VP39"/>
    <property type="match status" value="1"/>
</dbReference>